<protein>
    <submittedName>
        <fullName evidence="1">Uncharacterized protein</fullName>
    </submittedName>
</protein>
<organism evidence="1 2">
    <name type="scientific">Pseudomonas glycinae</name>
    <dbReference type="NCBI Taxonomy" id="1785145"/>
    <lineage>
        <taxon>Bacteria</taxon>
        <taxon>Pseudomonadati</taxon>
        <taxon>Pseudomonadota</taxon>
        <taxon>Gammaproteobacteria</taxon>
        <taxon>Pseudomonadales</taxon>
        <taxon>Pseudomonadaceae</taxon>
        <taxon>Pseudomonas</taxon>
    </lineage>
</organism>
<sequence length="70" mass="7007">MFIDNNGLIAGKSSRRTAAPTRSAACTKPVGAGLPAIASEQTPASINAGACGTSTGPFSRCPGARRCLSR</sequence>
<evidence type="ECO:0000313" key="1">
    <source>
        <dbReference type="EMBL" id="AUG97340.1"/>
    </source>
</evidence>
<reference evidence="1" key="1">
    <citation type="submission" date="2017-12" db="EMBL/GenBank/DDBJ databases">
        <title>Pseudomonas sp. MS586 complete sequence.</title>
        <authorList>
            <person name="Lu S."/>
            <person name="Deng P."/>
        </authorList>
    </citation>
    <scope>NUCLEOTIDE SEQUENCE</scope>
    <source>
        <strain evidence="1">MS586</strain>
    </source>
</reference>
<dbReference type="EMBL" id="CP014205">
    <property type="protein sequence ID" value="AUG97340.1"/>
    <property type="molecule type" value="Genomic_DNA"/>
</dbReference>
<proteinExistence type="predicted"/>
<keyword evidence="2" id="KW-1185">Reference proteome</keyword>
<name>A0ABM6QHB4_9PSED</name>
<evidence type="ECO:0000313" key="2">
    <source>
        <dbReference type="Proteomes" id="UP000075187"/>
    </source>
</evidence>
<accession>A0ABM6QHB4</accession>
<gene>
    <name evidence="1" type="ORF">AWU82_28000</name>
</gene>
<dbReference type="Proteomes" id="UP000075187">
    <property type="component" value="Chromosome"/>
</dbReference>